<name>A0ABD1YFM9_9MARC</name>
<dbReference type="EMBL" id="JBHFFA010000005">
    <property type="protein sequence ID" value="KAL2624487.1"/>
    <property type="molecule type" value="Genomic_DNA"/>
</dbReference>
<reference evidence="1 2" key="1">
    <citation type="submission" date="2024-09" db="EMBL/GenBank/DDBJ databases">
        <title>Chromosome-scale assembly of Riccia fluitans.</title>
        <authorList>
            <person name="Paukszto L."/>
            <person name="Sawicki J."/>
            <person name="Karawczyk K."/>
            <person name="Piernik-Szablinska J."/>
            <person name="Szczecinska M."/>
            <person name="Mazdziarz M."/>
        </authorList>
    </citation>
    <scope>NUCLEOTIDE SEQUENCE [LARGE SCALE GENOMIC DNA]</scope>
    <source>
        <strain evidence="1">Rf_01</strain>
        <tissue evidence="1">Aerial parts of the thallus</tissue>
    </source>
</reference>
<protein>
    <submittedName>
        <fullName evidence="1">Uncharacterized protein</fullName>
    </submittedName>
</protein>
<evidence type="ECO:0000313" key="2">
    <source>
        <dbReference type="Proteomes" id="UP001605036"/>
    </source>
</evidence>
<dbReference type="AlphaFoldDB" id="A0ABD1YFM9"/>
<proteinExistence type="predicted"/>
<sequence length="373" mass="40681">MLLQGSTETFILSARSPVKKALRKIFQIHNVMRARAVCQPLVADVHCEEPLLEGSPSSLGTLSAGSSLLLPSVHLLLAALTGADCLRSTPVSLPVVAKKYLEQVFLLNPGQARTRSGDKLHPSNHAKEPPVASVDVSVYLHLSSDPGAAMASICPVQAGLLDPIAPDCLARVPWPHYLTGECVKVTEIPFLRYLLPQFFKLASKQHSPSQRIFKIYKLSVCSHLSRSPARSACCPLFQHRRLESPWSGSSCEVQAVFNYHSRWIVRTVNPSSRRSRLAGASDCSPTGEAEARSVLSWVEGTCSSDYFIGNLGFPQGQSQSRPLRAVSGSAGKGTRWNNRGEGIDAELRAYALQHLQGRFERVVQNPVSGILKR</sequence>
<evidence type="ECO:0000313" key="1">
    <source>
        <dbReference type="EMBL" id="KAL2624487.1"/>
    </source>
</evidence>
<organism evidence="1 2">
    <name type="scientific">Riccia fluitans</name>
    <dbReference type="NCBI Taxonomy" id="41844"/>
    <lineage>
        <taxon>Eukaryota</taxon>
        <taxon>Viridiplantae</taxon>
        <taxon>Streptophyta</taxon>
        <taxon>Embryophyta</taxon>
        <taxon>Marchantiophyta</taxon>
        <taxon>Marchantiopsida</taxon>
        <taxon>Marchantiidae</taxon>
        <taxon>Marchantiales</taxon>
        <taxon>Ricciaceae</taxon>
        <taxon>Riccia</taxon>
    </lineage>
</organism>
<keyword evidence="2" id="KW-1185">Reference proteome</keyword>
<comment type="caution">
    <text evidence="1">The sequence shown here is derived from an EMBL/GenBank/DDBJ whole genome shotgun (WGS) entry which is preliminary data.</text>
</comment>
<dbReference type="Proteomes" id="UP001605036">
    <property type="component" value="Unassembled WGS sequence"/>
</dbReference>
<accession>A0ABD1YFM9</accession>
<gene>
    <name evidence="1" type="ORF">R1flu_008732</name>
</gene>